<sequence length="394" mass="43688">MNTVEWLTQLIGFNTVSSNSNRALIEAVDAWFKAHDIDSHIIPGPTEEKANLFATIPASNGQIDGGILLSGHTDVVPVIGQIWNSDPFVAIEREGKIYGRGACDMKGFLAVLLALAPEFKKLKLVKPIHFSFTCDEEIGCLGVDYLVDYLQKAGIHPEGCIVGEPSSMRPIVGEKARRLYYCQIQGKAVHSSLASEGCNAIEYASRLICYINKLARYVKENGPFDTDFDLPFTTITTNLIEGGSAANIIPGRCEFTLELRYISEFLIENFNNQIKNYIEDQLLPEMRKTYSDAAISFEVISDAPGFNAIEDSSIARIVRAVTGTKNRFKVSYATESGIFQNARIPTLICGPGNIEQAHTPNEFISVDQLNLCEKVLHNVIHFFCMDLEEGRDNF</sequence>
<dbReference type="NCBIfam" id="TIGR01892">
    <property type="entry name" value="AcOrn-deacetyl"/>
    <property type="match status" value="1"/>
</dbReference>
<keyword evidence="12" id="KW-1185">Reference proteome</keyword>
<dbReference type="AlphaFoldDB" id="A0A9X2ICB3"/>
<dbReference type="Pfam" id="PF01546">
    <property type="entry name" value="Peptidase_M20"/>
    <property type="match status" value="1"/>
</dbReference>
<dbReference type="InterPro" id="IPR002933">
    <property type="entry name" value="Peptidase_M20"/>
</dbReference>
<dbReference type="NCBIfam" id="NF005710">
    <property type="entry name" value="PRK07522.1"/>
    <property type="match status" value="1"/>
</dbReference>
<dbReference type="PANTHER" id="PTHR43808">
    <property type="entry name" value="ACETYLORNITHINE DEACETYLASE"/>
    <property type="match status" value="1"/>
</dbReference>
<feature type="domain" description="Peptidase M20 dimerisation" evidence="10">
    <location>
        <begin position="180"/>
        <end position="283"/>
    </location>
</feature>
<dbReference type="GO" id="GO:0046872">
    <property type="term" value="F:metal ion binding"/>
    <property type="evidence" value="ECO:0007669"/>
    <property type="project" value="UniProtKB-KW"/>
</dbReference>
<reference evidence="11" key="1">
    <citation type="submission" date="2021-11" db="EMBL/GenBank/DDBJ databases">
        <title>Legionella maioricencis sp. nov., a new species isolated from hot water samples in Mallorca.</title>
        <authorList>
            <person name="Crespi S."/>
            <person name="Drasar V."/>
            <person name="Salva-Serra F."/>
            <person name="Jaen-Luchoro D."/>
            <person name="Pineiro-Iglesias B."/>
            <person name="Aliaga F."/>
            <person name="Fernandez-Juarez V."/>
            <person name="Coll G."/>
            <person name="Moore E.R.B."/>
            <person name="Bennasar-Figueras A."/>
        </authorList>
    </citation>
    <scope>NUCLEOTIDE SEQUENCE</scope>
    <source>
        <strain evidence="11">HCPI-6</strain>
    </source>
</reference>
<protein>
    <submittedName>
        <fullName evidence="11">Acetylornithine deacetylase</fullName>
        <ecNumber evidence="11">3.5.1.16</ecNumber>
    </submittedName>
</protein>
<dbReference type="InterPro" id="IPR050072">
    <property type="entry name" value="Peptidase_M20A"/>
</dbReference>
<gene>
    <name evidence="11" type="primary">argE</name>
    <name evidence="11" type="ORF">LOX96_13190</name>
</gene>
<keyword evidence="4" id="KW-0055">Arginine biosynthesis</keyword>
<dbReference type="EMBL" id="JAJKBJ010000018">
    <property type="protein sequence ID" value="MCL9685056.1"/>
    <property type="molecule type" value="Genomic_DNA"/>
</dbReference>
<dbReference type="InterPro" id="IPR010169">
    <property type="entry name" value="AcOrn-deacetyl"/>
</dbReference>
<dbReference type="PROSITE" id="PS00759">
    <property type="entry name" value="ARGE_DAPE_CPG2_2"/>
    <property type="match status" value="1"/>
</dbReference>
<dbReference type="InterPro" id="IPR036264">
    <property type="entry name" value="Bact_exopeptidase_dim_dom"/>
</dbReference>
<dbReference type="EC" id="3.5.1.16" evidence="11"/>
<evidence type="ECO:0000256" key="3">
    <source>
        <dbReference type="ARBA" id="ARBA00022490"/>
    </source>
</evidence>
<dbReference type="Gene3D" id="3.30.70.360">
    <property type="match status" value="1"/>
</dbReference>
<dbReference type="SUPFAM" id="SSF53187">
    <property type="entry name" value="Zn-dependent exopeptidases"/>
    <property type="match status" value="1"/>
</dbReference>
<dbReference type="InterPro" id="IPR001261">
    <property type="entry name" value="ArgE/DapE_CS"/>
</dbReference>
<keyword evidence="7 11" id="KW-0378">Hydrolase</keyword>
<dbReference type="GO" id="GO:0008777">
    <property type="term" value="F:acetylornithine deacetylase activity"/>
    <property type="evidence" value="ECO:0007669"/>
    <property type="project" value="UniProtKB-EC"/>
</dbReference>
<comment type="cofactor">
    <cofactor evidence="1">
        <name>Zn(2+)</name>
        <dbReference type="ChEBI" id="CHEBI:29105"/>
    </cofactor>
</comment>
<evidence type="ECO:0000256" key="9">
    <source>
        <dbReference type="ARBA" id="ARBA00023285"/>
    </source>
</evidence>
<evidence type="ECO:0000256" key="2">
    <source>
        <dbReference type="ARBA" id="ARBA00005691"/>
    </source>
</evidence>
<keyword evidence="8" id="KW-0862">Zinc</keyword>
<proteinExistence type="inferred from homology"/>
<dbReference type="Proteomes" id="UP001139721">
    <property type="component" value="Unassembled WGS sequence"/>
</dbReference>
<organism evidence="11 12">
    <name type="scientific">Legionella maioricensis</name>
    <dbReference type="NCBI Taxonomy" id="2896528"/>
    <lineage>
        <taxon>Bacteria</taxon>
        <taxon>Pseudomonadati</taxon>
        <taxon>Pseudomonadota</taxon>
        <taxon>Gammaproteobacteria</taxon>
        <taxon>Legionellales</taxon>
        <taxon>Legionellaceae</taxon>
        <taxon>Legionella</taxon>
    </lineage>
</organism>
<dbReference type="GO" id="GO:0006526">
    <property type="term" value="P:L-arginine biosynthetic process"/>
    <property type="evidence" value="ECO:0007669"/>
    <property type="project" value="UniProtKB-KW"/>
</dbReference>
<name>A0A9X2ICB3_9GAMM</name>
<dbReference type="PROSITE" id="PS00758">
    <property type="entry name" value="ARGE_DAPE_CPG2_1"/>
    <property type="match status" value="1"/>
</dbReference>
<dbReference type="Pfam" id="PF07687">
    <property type="entry name" value="M20_dimer"/>
    <property type="match status" value="1"/>
</dbReference>
<evidence type="ECO:0000313" key="11">
    <source>
        <dbReference type="EMBL" id="MCL9685056.1"/>
    </source>
</evidence>
<dbReference type="Gene3D" id="3.40.630.10">
    <property type="entry name" value="Zn peptidases"/>
    <property type="match status" value="1"/>
</dbReference>
<keyword evidence="5" id="KW-0028">Amino-acid biosynthesis</keyword>
<keyword evidence="6" id="KW-0479">Metal-binding</keyword>
<evidence type="ECO:0000313" key="12">
    <source>
        <dbReference type="Proteomes" id="UP001139721"/>
    </source>
</evidence>
<evidence type="ECO:0000256" key="7">
    <source>
        <dbReference type="ARBA" id="ARBA00022801"/>
    </source>
</evidence>
<evidence type="ECO:0000256" key="5">
    <source>
        <dbReference type="ARBA" id="ARBA00022605"/>
    </source>
</evidence>
<comment type="caution">
    <text evidence="11">The sequence shown here is derived from an EMBL/GenBank/DDBJ whole genome shotgun (WGS) entry which is preliminary data.</text>
</comment>
<evidence type="ECO:0000256" key="4">
    <source>
        <dbReference type="ARBA" id="ARBA00022571"/>
    </source>
</evidence>
<dbReference type="InterPro" id="IPR011650">
    <property type="entry name" value="Peptidase_M20_dimer"/>
</dbReference>
<dbReference type="CDD" id="cd03894">
    <property type="entry name" value="M20_ArgE"/>
    <property type="match status" value="1"/>
</dbReference>
<evidence type="ECO:0000259" key="10">
    <source>
        <dbReference type="Pfam" id="PF07687"/>
    </source>
</evidence>
<evidence type="ECO:0000256" key="1">
    <source>
        <dbReference type="ARBA" id="ARBA00001947"/>
    </source>
</evidence>
<keyword evidence="3" id="KW-0963">Cytoplasm</keyword>
<dbReference type="PANTHER" id="PTHR43808:SF31">
    <property type="entry name" value="N-ACETYL-L-CITRULLINE DEACETYLASE"/>
    <property type="match status" value="1"/>
</dbReference>
<comment type="similarity">
    <text evidence="2">Belongs to the peptidase M20A family. ArgE subfamily.</text>
</comment>
<dbReference type="SUPFAM" id="SSF55031">
    <property type="entry name" value="Bacterial exopeptidase dimerisation domain"/>
    <property type="match status" value="1"/>
</dbReference>
<dbReference type="RefSeq" id="WP_250422606.1">
    <property type="nucleotide sequence ID" value="NZ_JAJKBJ010000018.1"/>
</dbReference>
<evidence type="ECO:0000256" key="8">
    <source>
        <dbReference type="ARBA" id="ARBA00022833"/>
    </source>
</evidence>
<accession>A0A9X2ICB3</accession>
<keyword evidence="9" id="KW-0170">Cobalt</keyword>
<evidence type="ECO:0000256" key="6">
    <source>
        <dbReference type="ARBA" id="ARBA00022723"/>
    </source>
</evidence>